<dbReference type="KEGG" id="sbr:SY1_07010"/>
<evidence type="ECO:0000313" key="11">
    <source>
        <dbReference type="Proteomes" id="UP000008957"/>
    </source>
</evidence>
<gene>
    <name evidence="10" type="ORF">SY1_07010</name>
</gene>
<feature type="transmembrane region" description="Helical" evidence="8">
    <location>
        <begin position="366"/>
        <end position="386"/>
    </location>
</feature>
<feature type="transmembrane region" description="Helical" evidence="8">
    <location>
        <begin position="234"/>
        <end position="255"/>
    </location>
</feature>
<evidence type="ECO:0000256" key="3">
    <source>
        <dbReference type="ARBA" id="ARBA00022448"/>
    </source>
</evidence>
<evidence type="ECO:0000256" key="1">
    <source>
        <dbReference type="ARBA" id="ARBA00004651"/>
    </source>
</evidence>
<dbReference type="InterPro" id="IPR050144">
    <property type="entry name" value="AAE_transporter"/>
</dbReference>
<evidence type="ECO:0000256" key="6">
    <source>
        <dbReference type="ARBA" id="ARBA00022989"/>
    </source>
</evidence>
<keyword evidence="3" id="KW-0813">Transport</keyword>
<evidence type="ECO:0000256" key="2">
    <source>
        <dbReference type="ARBA" id="ARBA00009854"/>
    </source>
</evidence>
<feature type="transmembrane region" description="Helical" evidence="8">
    <location>
        <begin position="179"/>
        <end position="199"/>
    </location>
</feature>
<reference evidence="10 11" key="2">
    <citation type="submission" date="2010-03" db="EMBL/GenBank/DDBJ databases">
        <authorList>
            <person name="Pajon A."/>
        </authorList>
    </citation>
    <scope>NUCLEOTIDE SEQUENCE [LARGE SCALE GENOMIC DNA]</scope>
    <source>
        <strain evidence="10 11">SGP1</strain>
    </source>
</reference>
<keyword evidence="4" id="KW-1003">Cell membrane</keyword>
<dbReference type="Pfam" id="PF06826">
    <property type="entry name" value="Asp-Al_Ex"/>
    <property type="match status" value="2"/>
</dbReference>
<feature type="transmembrane region" description="Helical" evidence="8">
    <location>
        <begin position="267"/>
        <end position="286"/>
    </location>
</feature>
<evidence type="ECO:0000256" key="7">
    <source>
        <dbReference type="ARBA" id="ARBA00023136"/>
    </source>
</evidence>
<dbReference type="PANTHER" id="PTHR30445">
    <property type="entry name" value="K(+)_H(+) ANTIPORTER SUBUNIT KHTT"/>
    <property type="match status" value="1"/>
</dbReference>
<dbReference type="RefSeq" id="WP_015556200.1">
    <property type="nucleotide sequence ID" value="NC_021038.1"/>
</dbReference>
<feature type="transmembrane region" description="Helical" evidence="8">
    <location>
        <begin position="331"/>
        <end position="354"/>
    </location>
</feature>
<feature type="domain" description="YidE/YbjL duplication" evidence="9">
    <location>
        <begin position="245"/>
        <end position="413"/>
    </location>
</feature>
<dbReference type="GO" id="GO:0005886">
    <property type="term" value="C:plasma membrane"/>
    <property type="evidence" value="ECO:0007669"/>
    <property type="project" value="UniProtKB-SubCell"/>
</dbReference>
<evidence type="ECO:0000259" key="9">
    <source>
        <dbReference type="Pfam" id="PF06826"/>
    </source>
</evidence>
<evidence type="ECO:0000256" key="5">
    <source>
        <dbReference type="ARBA" id="ARBA00022692"/>
    </source>
</evidence>
<evidence type="ECO:0000313" key="10">
    <source>
        <dbReference type="EMBL" id="CBL28053.1"/>
    </source>
</evidence>
<dbReference type="InterPro" id="IPR006512">
    <property type="entry name" value="YidE_YbjL"/>
</dbReference>
<protein>
    <submittedName>
        <fullName evidence="10">Predicted permease</fullName>
    </submittedName>
</protein>
<name>A0AB94IWC6_9BACT</name>
<feature type="domain" description="YidE/YbjL duplication" evidence="9">
    <location>
        <begin position="19"/>
        <end position="196"/>
    </location>
</feature>
<dbReference type="EMBL" id="FP929056">
    <property type="protein sequence ID" value="CBL28053.1"/>
    <property type="molecule type" value="Genomic_DNA"/>
</dbReference>
<feature type="transmembrane region" description="Helical" evidence="8">
    <location>
        <begin position="85"/>
        <end position="103"/>
    </location>
</feature>
<reference evidence="11" key="1">
    <citation type="submission" date="2010-03" db="EMBL/GenBank/DDBJ databases">
        <title>The genome sequence of Synergistetes sp. SGP1.</title>
        <authorList>
            <consortium name="metaHIT consortium -- http://www.metahit.eu/"/>
            <person name="Pajon A."/>
            <person name="Turner K."/>
            <person name="Parkhill J."/>
            <person name="Wade W."/>
            <person name="Vartoukian S."/>
        </authorList>
    </citation>
    <scope>NUCLEOTIDE SEQUENCE [LARGE SCALE GENOMIC DNA]</scope>
    <source>
        <strain evidence="11">SGP1</strain>
    </source>
</reference>
<feature type="transmembrane region" description="Helical" evidence="8">
    <location>
        <begin position="307"/>
        <end position="325"/>
    </location>
</feature>
<feature type="transmembrane region" description="Helical" evidence="8">
    <location>
        <begin position="12"/>
        <end position="30"/>
    </location>
</feature>
<feature type="transmembrane region" description="Helical" evidence="8">
    <location>
        <begin position="141"/>
        <end position="159"/>
    </location>
</feature>
<evidence type="ECO:0000256" key="8">
    <source>
        <dbReference type="SAM" id="Phobius"/>
    </source>
</evidence>
<dbReference type="PANTHER" id="PTHR30445:SF10">
    <property type="entry name" value="TRANSPORT PROTEIN YBJL-RELATED"/>
    <property type="match status" value="1"/>
</dbReference>
<dbReference type="NCBIfam" id="TIGR01625">
    <property type="entry name" value="YidE_YbjL_dupl"/>
    <property type="match status" value="1"/>
</dbReference>
<feature type="transmembrane region" description="Helical" evidence="8">
    <location>
        <begin position="36"/>
        <end position="56"/>
    </location>
</feature>
<comment type="subcellular location">
    <subcellularLocation>
        <location evidence="1">Cell membrane</location>
        <topology evidence="1">Multi-pass membrane protein</topology>
    </subcellularLocation>
</comment>
<evidence type="ECO:0000256" key="4">
    <source>
        <dbReference type="ARBA" id="ARBA00022475"/>
    </source>
</evidence>
<sequence>MAYFQEIVFSSCRSMMFIIFCITFIGYLLGDIKVKGVELGTAGVFLSALFFGHFAYSDASLLRQMGIITVSSGFMQHSMSLIQEMGLLCFVTSVGFIAGPNFFHNLKKNVKSYAFLGLIIIGSGALTCAAVILLTSVDSAMGVGILSGALTTTPGFAAAQDIVRSNEFLLNEVTVGHAIGYPFGVVGVVLFVQIVPKLVKANILEEQKKINAASGQPLEFTPDRRQEGNAQKNLLDIDPIGLGPLSLAVVLGILLGKVRLPLPLGTHFSLGNTGGALIVGLILGHFGRIGRINMRISAGFLKAFREFGLVMFLIGAGVPGGSGFVDIVREYGLILFLYGALMTTVPLLVGYFIAKHVVKLCLLNNLGAITGGMTSTPALGALINVAKTDDVAASYAATYPVALVLVVLASQFLMTFL</sequence>
<feature type="transmembrane region" description="Helical" evidence="8">
    <location>
        <begin position="392"/>
        <end position="414"/>
    </location>
</feature>
<accession>A0AB94IWC6</accession>
<keyword evidence="5 8" id="KW-0812">Transmembrane</keyword>
<keyword evidence="7 8" id="KW-0472">Membrane</keyword>
<keyword evidence="11" id="KW-1185">Reference proteome</keyword>
<dbReference type="Proteomes" id="UP000008957">
    <property type="component" value="Chromosome"/>
</dbReference>
<organism evidence="10 11">
    <name type="scientific">Fretibacterium fastidiosum</name>
    <dbReference type="NCBI Taxonomy" id="651822"/>
    <lineage>
        <taxon>Bacteria</taxon>
        <taxon>Thermotogati</taxon>
        <taxon>Synergistota</taxon>
        <taxon>Synergistia</taxon>
        <taxon>Synergistales</taxon>
        <taxon>Aminobacteriaceae</taxon>
        <taxon>Fretibacterium</taxon>
    </lineage>
</organism>
<keyword evidence="6 8" id="KW-1133">Transmembrane helix</keyword>
<feature type="transmembrane region" description="Helical" evidence="8">
    <location>
        <begin position="115"/>
        <end position="134"/>
    </location>
</feature>
<comment type="similarity">
    <text evidence="2">Belongs to the AAE transporter (TC 2.A.81) family.</text>
</comment>
<dbReference type="AlphaFoldDB" id="A0AB94IWC6"/>
<proteinExistence type="inferred from homology"/>